<dbReference type="GO" id="GO:0032259">
    <property type="term" value="P:methylation"/>
    <property type="evidence" value="ECO:0007669"/>
    <property type="project" value="UniProtKB-KW"/>
</dbReference>
<dbReference type="InterPro" id="IPR029063">
    <property type="entry name" value="SAM-dependent_MTases_sf"/>
</dbReference>
<evidence type="ECO:0000259" key="11">
    <source>
        <dbReference type="Pfam" id="PF02384"/>
    </source>
</evidence>
<dbReference type="EMBL" id="CP046566">
    <property type="protein sequence ID" value="QGW28450.1"/>
    <property type="molecule type" value="Genomic_DNA"/>
</dbReference>
<keyword evidence="8" id="KW-0238">DNA-binding</keyword>
<dbReference type="PRINTS" id="PR00507">
    <property type="entry name" value="N12N6MTFRASE"/>
</dbReference>
<dbReference type="Pfam" id="PF01420">
    <property type="entry name" value="Methylase_S"/>
    <property type="match status" value="2"/>
</dbReference>
<reference evidence="12 13" key="1">
    <citation type="submission" date="2019-11" db="EMBL/GenBank/DDBJ databases">
        <authorList>
            <person name="Im W.T."/>
        </authorList>
    </citation>
    <scope>NUCLEOTIDE SEQUENCE [LARGE SCALE GENOMIC DNA]</scope>
    <source>
        <strain evidence="12 13">SB-02</strain>
    </source>
</reference>
<dbReference type="InterPro" id="IPR051537">
    <property type="entry name" value="DNA_Adenine_Mtase"/>
</dbReference>
<organism evidence="12 13">
    <name type="scientific">Phnomibacter ginsenosidimutans</name>
    <dbReference type="NCBI Taxonomy" id="2676868"/>
    <lineage>
        <taxon>Bacteria</taxon>
        <taxon>Pseudomonadati</taxon>
        <taxon>Bacteroidota</taxon>
        <taxon>Chitinophagia</taxon>
        <taxon>Chitinophagales</taxon>
        <taxon>Chitinophagaceae</taxon>
        <taxon>Phnomibacter</taxon>
    </lineage>
</organism>
<dbReference type="InterPro" id="IPR002052">
    <property type="entry name" value="DNA_methylase_N6_adenine_CS"/>
</dbReference>
<gene>
    <name evidence="12" type="ORF">GLV81_10390</name>
</gene>
<evidence type="ECO:0000256" key="6">
    <source>
        <dbReference type="ARBA" id="ARBA00022691"/>
    </source>
</evidence>
<dbReference type="AlphaFoldDB" id="A0A6I6GDP2"/>
<dbReference type="PANTHER" id="PTHR42933:SF3">
    <property type="entry name" value="TYPE I RESTRICTION ENZYME MJAVIII METHYLASE SUBUNIT"/>
    <property type="match status" value="1"/>
</dbReference>
<dbReference type="GO" id="GO:0008170">
    <property type="term" value="F:N-methyltransferase activity"/>
    <property type="evidence" value="ECO:0007669"/>
    <property type="project" value="InterPro"/>
</dbReference>
<dbReference type="GO" id="GO:0009007">
    <property type="term" value="F:site-specific DNA-methyltransferase (adenine-specific) activity"/>
    <property type="evidence" value="ECO:0007669"/>
    <property type="project" value="UniProtKB-EC"/>
</dbReference>
<evidence type="ECO:0000256" key="2">
    <source>
        <dbReference type="ARBA" id="ARBA00010923"/>
    </source>
</evidence>
<evidence type="ECO:0000259" key="10">
    <source>
        <dbReference type="Pfam" id="PF01420"/>
    </source>
</evidence>
<keyword evidence="6" id="KW-0949">S-adenosyl-L-methionine</keyword>
<dbReference type="SUPFAM" id="SSF53335">
    <property type="entry name" value="S-adenosyl-L-methionine-dependent methyltransferases"/>
    <property type="match status" value="1"/>
</dbReference>
<evidence type="ECO:0000256" key="7">
    <source>
        <dbReference type="ARBA" id="ARBA00022747"/>
    </source>
</evidence>
<dbReference type="REBASE" id="364945">
    <property type="entry name" value="M.FspSB02ORF10385P"/>
</dbReference>
<feature type="domain" description="Type I restriction modification DNA specificity" evidence="10">
    <location>
        <begin position="498"/>
        <end position="650"/>
    </location>
</feature>
<accession>A0A6I6GDP2</accession>
<evidence type="ECO:0000256" key="8">
    <source>
        <dbReference type="ARBA" id="ARBA00023125"/>
    </source>
</evidence>
<evidence type="ECO:0000256" key="4">
    <source>
        <dbReference type="ARBA" id="ARBA00022603"/>
    </source>
</evidence>
<dbReference type="Gene3D" id="3.40.50.150">
    <property type="entry name" value="Vaccinia Virus protein VP39"/>
    <property type="match status" value="1"/>
</dbReference>
<dbReference type="GO" id="GO:0009307">
    <property type="term" value="P:DNA restriction-modification system"/>
    <property type="evidence" value="ECO:0007669"/>
    <property type="project" value="UniProtKB-KW"/>
</dbReference>
<dbReference type="PANTHER" id="PTHR42933">
    <property type="entry name" value="SLR6095 PROTEIN"/>
    <property type="match status" value="1"/>
</dbReference>
<comment type="similarity">
    <text evidence="2">Belongs to the type-I restriction system S methylase family.</text>
</comment>
<sequence length="864" mass="98459">MNAFLKFRDGKVLQRFLDIINGFTYDHSEELGNSFEYLLMTMGAQGDNGQFRTPRNIIDFIVEVTDPQKDETILDPACGTGGFLVSAFKHILKRNTAGYETAKVELENYVAEGIPVYWGAKLSSSERNTIEKNIVGYDNTPLMVRLARVNLYLHHFGNPQIHEYNTLITDTRWKDKYDCILANPPFMTPKGGIDPHDKFRIPANRTEILFSSYILQHLNPDGKAGFVVPEGIVFTTSNDYVVLRNWLIYEAGLWAVVSLPAHIFQPYSGVKTSILFIDREIARKRKEILLVKVDNDGFSLNTNRNPIKDNDLPAALEWMELCKKDLEQFKKEIETKSDNPFVSKLRLLHRDEFAKLDNYKATSTVFAFCKKQSEKTVKAIEEIELSINAESLKIVGEKNKSKIQKSEDTIETLKERKEKLLNELLKKTGISKLYETEKQLKEWFEETIKEDVIQYGVNLINTNKLSKDIIELIDNSRDYILSFDKYAAADKEKGVSQYDIVSIGQVAEVIAGQSPESEFYNSEGQGLPFYQGKTEFGNMYIGAPVHWTTKTTRIALKDDILISVRAPVGPVNFATQEICIGRGLAAIRASEKIYKEYLYYFLKNQQDEIKGNGGAVFDSINKSQIEQIQIPLPPVEIQQMVVAEIERYQKIIDGCNLLSENYAPTFKIQDTWEDVRLIDIADFVRGPFGGSLKKEIFVESGYLVYEQSHAIQNDFSIARYFINEEKFQEMKRFEVLQDDILMSCSGTFGKVALVPENAPRGIINQALLKLTPKTDLVRPLFLKLLMETPHFQIQLSKGVSGVAIKNVASVDEIKSFEIKLPDLETQDRLIEEYEAEQMTLNGSIALANKMQDEIKFVIDKVWGK</sequence>
<dbReference type="Gene3D" id="3.90.220.20">
    <property type="entry name" value="DNA methylase specificity domains"/>
    <property type="match status" value="2"/>
</dbReference>
<dbReference type="InterPro" id="IPR044946">
    <property type="entry name" value="Restrct_endonuc_typeI_TRD_sf"/>
</dbReference>
<dbReference type="KEGG" id="fls:GLV81_10390"/>
<feature type="domain" description="DNA methylase adenine-specific" evidence="11">
    <location>
        <begin position="29"/>
        <end position="334"/>
    </location>
</feature>
<keyword evidence="4 12" id="KW-0489">Methyltransferase</keyword>
<protein>
    <recommendedName>
        <fullName evidence="3">site-specific DNA-methyltransferase (adenine-specific)</fullName>
        <ecNumber evidence="3">2.1.1.72</ecNumber>
    </recommendedName>
</protein>
<comment type="similarity">
    <text evidence="1">Belongs to the N(4)/N(6)-methyltransferase family.</text>
</comment>
<dbReference type="InterPro" id="IPR003356">
    <property type="entry name" value="DNA_methylase_A-5"/>
</dbReference>
<dbReference type="Pfam" id="PF02384">
    <property type="entry name" value="N6_Mtase"/>
    <property type="match status" value="1"/>
</dbReference>
<dbReference type="EC" id="2.1.1.72" evidence="3"/>
<evidence type="ECO:0000256" key="5">
    <source>
        <dbReference type="ARBA" id="ARBA00022679"/>
    </source>
</evidence>
<name>A0A6I6GDP2_9BACT</name>
<evidence type="ECO:0000256" key="1">
    <source>
        <dbReference type="ARBA" id="ARBA00006594"/>
    </source>
</evidence>
<evidence type="ECO:0000313" key="12">
    <source>
        <dbReference type="EMBL" id="QGW28450.1"/>
    </source>
</evidence>
<dbReference type="CDD" id="cd17499">
    <property type="entry name" value="RMtype1_S_CloLW9ORF3270P-TRD1-CR1_like"/>
    <property type="match status" value="1"/>
</dbReference>
<feature type="domain" description="Type I restriction modification DNA specificity" evidence="10">
    <location>
        <begin position="670"/>
        <end position="828"/>
    </location>
</feature>
<evidence type="ECO:0000256" key="3">
    <source>
        <dbReference type="ARBA" id="ARBA00011900"/>
    </source>
</evidence>
<evidence type="ECO:0000313" key="13">
    <source>
        <dbReference type="Proteomes" id="UP000426027"/>
    </source>
</evidence>
<dbReference type="Proteomes" id="UP000426027">
    <property type="component" value="Chromosome"/>
</dbReference>
<keyword evidence="5" id="KW-0808">Transferase</keyword>
<dbReference type="PROSITE" id="PS00092">
    <property type="entry name" value="N6_MTASE"/>
    <property type="match status" value="1"/>
</dbReference>
<dbReference type="InterPro" id="IPR000055">
    <property type="entry name" value="Restrct_endonuc_typeI_TRD"/>
</dbReference>
<proteinExistence type="inferred from homology"/>
<keyword evidence="13" id="KW-1185">Reference proteome</keyword>
<dbReference type="RefSeq" id="WP_157478806.1">
    <property type="nucleotide sequence ID" value="NZ_CP046566.1"/>
</dbReference>
<evidence type="ECO:0000256" key="9">
    <source>
        <dbReference type="ARBA" id="ARBA00047942"/>
    </source>
</evidence>
<comment type="catalytic activity">
    <reaction evidence="9">
        <text>a 2'-deoxyadenosine in DNA + S-adenosyl-L-methionine = an N(6)-methyl-2'-deoxyadenosine in DNA + S-adenosyl-L-homocysteine + H(+)</text>
        <dbReference type="Rhea" id="RHEA:15197"/>
        <dbReference type="Rhea" id="RHEA-COMP:12418"/>
        <dbReference type="Rhea" id="RHEA-COMP:12419"/>
        <dbReference type="ChEBI" id="CHEBI:15378"/>
        <dbReference type="ChEBI" id="CHEBI:57856"/>
        <dbReference type="ChEBI" id="CHEBI:59789"/>
        <dbReference type="ChEBI" id="CHEBI:90615"/>
        <dbReference type="ChEBI" id="CHEBI:90616"/>
        <dbReference type="EC" id="2.1.1.72"/>
    </reaction>
</comment>
<dbReference type="GO" id="GO:0003677">
    <property type="term" value="F:DNA binding"/>
    <property type="evidence" value="ECO:0007669"/>
    <property type="project" value="UniProtKB-KW"/>
</dbReference>
<keyword evidence="7" id="KW-0680">Restriction system</keyword>
<dbReference type="SUPFAM" id="SSF116734">
    <property type="entry name" value="DNA methylase specificity domain"/>
    <property type="match status" value="2"/>
</dbReference>